<dbReference type="SMART" id="SM00320">
    <property type="entry name" value="WD40"/>
    <property type="match status" value="7"/>
</dbReference>
<evidence type="ECO:0000256" key="3">
    <source>
        <dbReference type="ARBA" id="ARBA00022490"/>
    </source>
</evidence>
<evidence type="ECO:0008006" key="14">
    <source>
        <dbReference type="Google" id="ProtNLM"/>
    </source>
</evidence>
<dbReference type="GeneID" id="85496049"/>
<feature type="repeat" description="WD" evidence="10">
    <location>
        <begin position="455"/>
        <end position="488"/>
    </location>
</feature>
<evidence type="ECO:0000256" key="6">
    <source>
        <dbReference type="ARBA" id="ARBA00022737"/>
    </source>
</evidence>
<name>A0AA48L555_9TREE</name>
<feature type="transmembrane region" description="Helical" evidence="11">
    <location>
        <begin position="138"/>
        <end position="156"/>
    </location>
</feature>
<dbReference type="InterPro" id="IPR007305">
    <property type="entry name" value="Vesicle_transpt_Got1/SFT2"/>
</dbReference>
<accession>A0AA48L555</accession>
<evidence type="ECO:0000313" key="13">
    <source>
        <dbReference type="Proteomes" id="UP001233271"/>
    </source>
</evidence>
<evidence type="ECO:0000256" key="10">
    <source>
        <dbReference type="PROSITE-ProRule" id="PRU00221"/>
    </source>
</evidence>
<comment type="subcellular location">
    <subcellularLocation>
        <location evidence="2">Cytoplasm</location>
    </subcellularLocation>
    <subcellularLocation>
        <location evidence="1">Membrane</location>
        <topology evidence="1">Multi-pass membrane protein</topology>
    </subcellularLocation>
</comment>
<dbReference type="AlphaFoldDB" id="A0AA48L555"/>
<keyword evidence="8 11" id="KW-0472">Membrane</keyword>
<dbReference type="GO" id="GO:0012505">
    <property type="term" value="C:endomembrane system"/>
    <property type="evidence" value="ECO:0007669"/>
    <property type="project" value="UniProtKB-ARBA"/>
</dbReference>
<keyword evidence="3" id="KW-0963">Cytoplasm</keyword>
<feature type="transmembrane region" description="Helical" evidence="11">
    <location>
        <begin position="104"/>
        <end position="126"/>
    </location>
</feature>
<evidence type="ECO:0000256" key="1">
    <source>
        <dbReference type="ARBA" id="ARBA00004141"/>
    </source>
</evidence>
<dbReference type="GO" id="GO:0000398">
    <property type="term" value="P:mRNA splicing, via spliceosome"/>
    <property type="evidence" value="ECO:0007669"/>
    <property type="project" value="TreeGrafter"/>
</dbReference>
<dbReference type="Pfam" id="PF04178">
    <property type="entry name" value="Got1"/>
    <property type="match status" value="1"/>
</dbReference>
<feature type="transmembrane region" description="Helical" evidence="11">
    <location>
        <begin position="73"/>
        <end position="98"/>
    </location>
</feature>
<sequence length="488" mass="52922">MSANAANSFHSQLSGFRWANSVQDDSAGSTNNNSSGNMFSRTWNSFSGYIPLRNEGQSAEEEAYFALSRWERFLGFIACCLGGMACFAIAFLFLPILAVKPRKFALAFTLGSILFMMGFAILHGPVNHLKHIISAERLPFSVAYFGSLGLTLFFAIGIRSTIGTLVAAIVQVVALLTYLAAYFPGGVTTLRFGGQMALEHQGAVNVVTYNHGAKYLLSGSSDRTIRLWNPILGKEIKSYKGHAHEVLALDISHDNARFASSGGDKMVLLWDVMSGQVLRRLQGHFGKINAVAFNNDGGILASAGFDAKVMLWDMRSQARDPLQTFKDATSSITSLTIPPDSVEVIAGSADGHVRAYDLRMGKVFEDCIGHPVLAVTTSPSNHRETMLVTSTDGKLRLFDRMNGKVLQTFSGHKVAQTRSKPAFNRGEGAVIAGDEDGNIWSWNVLDAKALNNGPAQVHKKAITSVVTNPNGREMVTCSLDGTIKIWSK</sequence>
<dbReference type="RefSeq" id="XP_060457444.1">
    <property type="nucleotide sequence ID" value="XM_060600895.1"/>
</dbReference>
<evidence type="ECO:0000313" key="12">
    <source>
        <dbReference type="EMBL" id="BEI92179.1"/>
    </source>
</evidence>
<feature type="repeat" description="WD" evidence="10">
    <location>
        <begin position="197"/>
        <end position="229"/>
    </location>
</feature>
<keyword evidence="4 10" id="KW-0853">WD repeat</keyword>
<gene>
    <name evidence="12" type="ORF">CcaverHIS019_0409990</name>
</gene>
<evidence type="ECO:0000256" key="9">
    <source>
        <dbReference type="ARBA" id="ARBA00038145"/>
    </source>
</evidence>
<dbReference type="CDD" id="cd00200">
    <property type="entry name" value="WD40"/>
    <property type="match status" value="1"/>
</dbReference>
<feature type="transmembrane region" description="Helical" evidence="11">
    <location>
        <begin position="162"/>
        <end position="183"/>
    </location>
</feature>
<dbReference type="Gene3D" id="2.130.10.10">
    <property type="entry name" value="YVTN repeat-like/Quinoprotein amine dehydrogenase"/>
    <property type="match status" value="2"/>
</dbReference>
<keyword evidence="13" id="KW-1185">Reference proteome</keyword>
<comment type="similarity">
    <text evidence="9">Belongs to the WD repeat MORG1 family.</text>
</comment>
<dbReference type="InterPro" id="IPR051980">
    <property type="entry name" value="WD_repeat_MORG1"/>
</dbReference>
<evidence type="ECO:0000256" key="2">
    <source>
        <dbReference type="ARBA" id="ARBA00004496"/>
    </source>
</evidence>
<dbReference type="GO" id="GO:0016192">
    <property type="term" value="P:vesicle-mediated transport"/>
    <property type="evidence" value="ECO:0007669"/>
    <property type="project" value="InterPro"/>
</dbReference>
<proteinExistence type="inferred from homology"/>
<dbReference type="InterPro" id="IPR036322">
    <property type="entry name" value="WD40_repeat_dom_sf"/>
</dbReference>
<dbReference type="InterPro" id="IPR019775">
    <property type="entry name" value="WD40_repeat_CS"/>
</dbReference>
<dbReference type="GO" id="GO:0016020">
    <property type="term" value="C:membrane"/>
    <property type="evidence" value="ECO:0007669"/>
    <property type="project" value="UniProtKB-SubCell"/>
</dbReference>
<keyword evidence="6" id="KW-0677">Repeat</keyword>
<dbReference type="GO" id="GO:0071013">
    <property type="term" value="C:catalytic step 2 spliceosome"/>
    <property type="evidence" value="ECO:0007669"/>
    <property type="project" value="TreeGrafter"/>
</dbReference>
<dbReference type="Proteomes" id="UP001233271">
    <property type="component" value="Chromosome 4"/>
</dbReference>
<evidence type="ECO:0000256" key="8">
    <source>
        <dbReference type="ARBA" id="ARBA00023136"/>
    </source>
</evidence>
<evidence type="ECO:0000256" key="5">
    <source>
        <dbReference type="ARBA" id="ARBA00022692"/>
    </source>
</evidence>
<protein>
    <recommendedName>
        <fullName evidence="14">WD40 repeat-like protein</fullName>
    </recommendedName>
</protein>
<dbReference type="PANTHER" id="PTHR22842:SF3">
    <property type="entry name" value="WD REPEAT DOMAIN-CONTAINING PROTEIN 83"/>
    <property type="match status" value="1"/>
</dbReference>
<dbReference type="PROSITE" id="PS00678">
    <property type="entry name" value="WD_REPEATS_1"/>
    <property type="match status" value="1"/>
</dbReference>
<evidence type="ECO:0000256" key="4">
    <source>
        <dbReference type="ARBA" id="ARBA00022574"/>
    </source>
</evidence>
<dbReference type="PROSITE" id="PS50294">
    <property type="entry name" value="WD_REPEATS_REGION"/>
    <property type="match status" value="4"/>
</dbReference>
<dbReference type="Pfam" id="PF00400">
    <property type="entry name" value="WD40"/>
    <property type="match status" value="6"/>
</dbReference>
<dbReference type="KEGG" id="ccac:CcaHIS019_0409990"/>
<dbReference type="GO" id="GO:0005737">
    <property type="term" value="C:cytoplasm"/>
    <property type="evidence" value="ECO:0007669"/>
    <property type="project" value="UniProtKB-SubCell"/>
</dbReference>
<feature type="repeat" description="WD" evidence="10">
    <location>
        <begin position="239"/>
        <end position="280"/>
    </location>
</feature>
<evidence type="ECO:0000256" key="7">
    <source>
        <dbReference type="ARBA" id="ARBA00022989"/>
    </source>
</evidence>
<feature type="repeat" description="WD" evidence="10">
    <location>
        <begin position="281"/>
        <end position="316"/>
    </location>
</feature>
<dbReference type="SUPFAM" id="SSF50978">
    <property type="entry name" value="WD40 repeat-like"/>
    <property type="match status" value="1"/>
</dbReference>
<evidence type="ECO:0000256" key="11">
    <source>
        <dbReference type="SAM" id="Phobius"/>
    </source>
</evidence>
<organism evidence="12 13">
    <name type="scientific">Cutaneotrichosporon cavernicola</name>
    <dbReference type="NCBI Taxonomy" id="279322"/>
    <lineage>
        <taxon>Eukaryota</taxon>
        <taxon>Fungi</taxon>
        <taxon>Dikarya</taxon>
        <taxon>Basidiomycota</taxon>
        <taxon>Agaricomycotina</taxon>
        <taxon>Tremellomycetes</taxon>
        <taxon>Trichosporonales</taxon>
        <taxon>Trichosporonaceae</taxon>
        <taxon>Cutaneotrichosporon</taxon>
    </lineage>
</organism>
<keyword evidence="5 11" id="KW-0812">Transmembrane</keyword>
<dbReference type="EMBL" id="AP028215">
    <property type="protein sequence ID" value="BEI92179.1"/>
    <property type="molecule type" value="Genomic_DNA"/>
</dbReference>
<dbReference type="PROSITE" id="PS50082">
    <property type="entry name" value="WD_REPEATS_2"/>
    <property type="match status" value="5"/>
</dbReference>
<reference evidence="12" key="1">
    <citation type="journal article" date="2023" name="BMC Genomics">
        <title>Chromosome-level genome assemblies of Cutaneotrichosporon spp. (Trichosporonales, Basidiomycota) reveal imbalanced evolution between nucleotide sequences and chromosome synteny.</title>
        <authorList>
            <person name="Kobayashi Y."/>
            <person name="Kayamori A."/>
            <person name="Aoki K."/>
            <person name="Shiwa Y."/>
            <person name="Matsutani M."/>
            <person name="Fujita N."/>
            <person name="Sugita T."/>
            <person name="Iwasaki W."/>
            <person name="Tanaka N."/>
            <person name="Takashima M."/>
        </authorList>
    </citation>
    <scope>NUCLEOTIDE SEQUENCE</scope>
    <source>
        <strain evidence="12">HIS019</strain>
    </source>
</reference>
<dbReference type="InterPro" id="IPR001680">
    <property type="entry name" value="WD40_rpt"/>
</dbReference>
<keyword evidence="7 11" id="KW-1133">Transmembrane helix</keyword>
<dbReference type="PANTHER" id="PTHR22842">
    <property type="entry name" value="WD40 REPEAT PROTEIN"/>
    <property type="match status" value="1"/>
</dbReference>
<feature type="repeat" description="WD" evidence="10">
    <location>
        <begin position="325"/>
        <end position="366"/>
    </location>
</feature>
<dbReference type="InterPro" id="IPR015943">
    <property type="entry name" value="WD40/YVTN_repeat-like_dom_sf"/>
</dbReference>
<dbReference type="PRINTS" id="PR00320">
    <property type="entry name" value="GPROTEINBRPT"/>
</dbReference>
<dbReference type="InterPro" id="IPR020472">
    <property type="entry name" value="WD40_PAC1"/>
</dbReference>